<gene>
    <name evidence="2" type="ORF">FGL98_06885</name>
</gene>
<keyword evidence="1" id="KW-0472">Membrane</keyword>
<reference evidence="2 3" key="1">
    <citation type="submission" date="2019-05" db="EMBL/GenBank/DDBJ databases">
        <authorList>
            <person name="Lee S.D."/>
        </authorList>
    </citation>
    <scope>NUCLEOTIDE SEQUENCE [LARGE SCALE GENOMIC DNA]</scope>
    <source>
        <strain evidence="2 3">C5-26</strain>
    </source>
</reference>
<feature type="transmembrane region" description="Helical" evidence="1">
    <location>
        <begin position="277"/>
        <end position="300"/>
    </location>
</feature>
<sequence>MRKTAVVIGFGAFFLTMALLLKFYAYNQLTVVPKDQNTGQTLVDPNATFFDAPTLTIMHGKITTQLVAVVDQKASDTQGGNARVFNVWQSTTHNNSRPPMAATTQRVALNAHTGLPVHCCDESENGKPVKYAGYTLKFPFSTQKTTYQYWDTTIEKPMSMKYADTEKIDGLTVYKFVGDVPKTTYTKMEVPGFLFGLGKTSPAVNADRTYSVHRIIWVEPQTGAFIKVQEQQQQLLEDPGHPSVQALSTTSTFTPATVKGNVNEYKSKASQLKILQILPWILGILGIILLILGIIMAGFITRGRHEARDEGYDGGLGDELYDGSTA</sequence>
<evidence type="ECO:0000313" key="3">
    <source>
        <dbReference type="Proteomes" id="UP000320244"/>
    </source>
</evidence>
<dbReference type="Proteomes" id="UP000320244">
    <property type="component" value="Unassembled WGS sequence"/>
</dbReference>
<evidence type="ECO:0000256" key="1">
    <source>
        <dbReference type="SAM" id="Phobius"/>
    </source>
</evidence>
<evidence type="ECO:0000313" key="2">
    <source>
        <dbReference type="EMBL" id="TWP37138.1"/>
    </source>
</evidence>
<dbReference type="EMBL" id="VCQV01000007">
    <property type="protein sequence ID" value="TWP37138.1"/>
    <property type="molecule type" value="Genomic_DNA"/>
</dbReference>
<protein>
    <submittedName>
        <fullName evidence="2">DUF3068 domain-containing protein</fullName>
    </submittedName>
</protein>
<keyword evidence="1" id="KW-0812">Transmembrane</keyword>
<dbReference type="Pfam" id="PF11271">
    <property type="entry name" value="PorA"/>
    <property type="match status" value="1"/>
</dbReference>
<dbReference type="AlphaFoldDB" id="A0A563E3N8"/>
<accession>A0A563E3N8</accession>
<comment type="caution">
    <text evidence="2">The sequence shown here is derived from an EMBL/GenBank/DDBJ whole genome shotgun (WGS) entry which is preliminary data.</text>
</comment>
<dbReference type="OrthoDB" id="153031at2"/>
<dbReference type="RefSeq" id="WP_146316003.1">
    <property type="nucleotide sequence ID" value="NZ_VCQV01000007.1"/>
</dbReference>
<keyword evidence="3" id="KW-1185">Reference proteome</keyword>
<reference evidence="2 3" key="2">
    <citation type="submission" date="2019-08" db="EMBL/GenBank/DDBJ databases">
        <title>Jejuicoccus antrihumi gen. nov., sp. nov., a new member of the family Dermacoccaceae isolated from a cave.</title>
        <authorList>
            <person name="Schumann P."/>
            <person name="Kim I.S."/>
        </authorList>
    </citation>
    <scope>NUCLEOTIDE SEQUENCE [LARGE SCALE GENOMIC DNA]</scope>
    <source>
        <strain evidence="2 3">C5-26</strain>
    </source>
</reference>
<name>A0A563E3N8_9MICO</name>
<dbReference type="InterPro" id="IPR021424">
    <property type="entry name" value="PorA"/>
</dbReference>
<keyword evidence="1" id="KW-1133">Transmembrane helix</keyword>
<organism evidence="2 3">
    <name type="scientific">Leekyejoonella antrihumi</name>
    <dbReference type="NCBI Taxonomy" id="1660198"/>
    <lineage>
        <taxon>Bacteria</taxon>
        <taxon>Bacillati</taxon>
        <taxon>Actinomycetota</taxon>
        <taxon>Actinomycetes</taxon>
        <taxon>Micrococcales</taxon>
        <taxon>Dermacoccaceae</taxon>
        <taxon>Leekyejoonella</taxon>
    </lineage>
</organism>
<proteinExistence type="predicted"/>